<dbReference type="AlphaFoldDB" id="A0A1I4GYL0"/>
<evidence type="ECO:0000313" key="4">
    <source>
        <dbReference type="Proteomes" id="UP000198565"/>
    </source>
</evidence>
<organism evidence="3 4">
    <name type="scientific">Gracilibacillus orientalis</name>
    <dbReference type="NCBI Taxonomy" id="334253"/>
    <lineage>
        <taxon>Bacteria</taxon>
        <taxon>Bacillati</taxon>
        <taxon>Bacillota</taxon>
        <taxon>Bacilli</taxon>
        <taxon>Bacillales</taxon>
        <taxon>Bacillaceae</taxon>
        <taxon>Gracilibacillus</taxon>
    </lineage>
</organism>
<feature type="signal peptide" evidence="2">
    <location>
        <begin position="1"/>
        <end position="18"/>
    </location>
</feature>
<dbReference type="RefSeq" id="WP_091479486.1">
    <property type="nucleotide sequence ID" value="NZ_FOTR01000001.1"/>
</dbReference>
<keyword evidence="2" id="KW-0732">Signal</keyword>
<dbReference type="Gene3D" id="2.60.40.420">
    <property type="entry name" value="Cupredoxins - blue copper proteins"/>
    <property type="match status" value="1"/>
</dbReference>
<feature type="chain" id="PRO_5039405554" description="Cytochrome c oxidase subunit 2" evidence="2">
    <location>
        <begin position="19"/>
        <end position="123"/>
    </location>
</feature>
<accession>A0A1I4GYL0</accession>
<dbReference type="InterPro" id="IPR008972">
    <property type="entry name" value="Cupredoxin"/>
</dbReference>
<keyword evidence="4" id="KW-1185">Reference proteome</keyword>
<proteinExistence type="predicted"/>
<dbReference type="PROSITE" id="PS51257">
    <property type="entry name" value="PROKAR_LIPOPROTEIN"/>
    <property type="match status" value="1"/>
</dbReference>
<dbReference type="STRING" id="334253.SAMN04487943_10184"/>
<dbReference type="Proteomes" id="UP000198565">
    <property type="component" value="Unassembled WGS sequence"/>
</dbReference>
<name>A0A1I4GYL0_9BACI</name>
<evidence type="ECO:0000313" key="3">
    <source>
        <dbReference type="EMBL" id="SFL34533.1"/>
    </source>
</evidence>
<evidence type="ECO:0000256" key="2">
    <source>
        <dbReference type="SAM" id="SignalP"/>
    </source>
</evidence>
<dbReference type="OrthoDB" id="279535at2"/>
<dbReference type="SUPFAM" id="SSF49503">
    <property type="entry name" value="Cupredoxins"/>
    <property type="match status" value="1"/>
</dbReference>
<protein>
    <recommendedName>
        <fullName evidence="5">Cytochrome c oxidase subunit 2</fullName>
    </recommendedName>
</protein>
<reference evidence="4" key="1">
    <citation type="submission" date="2016-10" db="EMBL/GenBank/DDBJ databases">
        <authorList>
            <person name="Varghese N."/>
            <person name="Submissions S."/>
        </authorList>
    </citation>
    <scope>NUCLEOTIDE SEQUENCE [LARGE SCALE GENOMIC DNA]</scope>
    <source>
        <strain evidence="4">CGMCC 1.4250</strain>
    </source>
</reference>
<dbReference type="EMBL" id="FOTR01000001">
    <property type="protein sequence ID" value="SFL34533.1"/>
    <property type="molecule type" value="Genomic_DNA"/>
</dbReference>
<gene>
    <name evidence="3" type="ORF">SAMN04487943_10184</name>
</gene>
<sequence>MKKILFGMMTLSLALVLAACGGSDDEGSSNNDGETASGDGETVDVTASNWQFDQEEYTVPAGEVTVNLTNEEGFHGIEIEGTDIALDEEGSATATLEAGEYTIRCSVMCGAGHDDMVATLIVE</sequence>
<feature type="region of interest" description="Disordered" evidence="1">
    <location>
        <begin position="24"/>
        <end position="45"/>
    </location>
</feature>
<evidence type="ECO:0008006" key="5">
    <source>
        <dbReference type="Google" id="ProtNLM"/>
    </source>
</evidence>
<evidence type="ECO:0000256" key="1">
    <source>
        <dbReference type="SAM" id="MobiDB-lite"/>
    </source>
</evidence>